<organism evidence="2 3">
    <name type="scientific">Leptospira johnsonii</name>
    <dbReference type="NCBI Taxonomy" id="1917820"/>
    <lineage>
        <taxon>Bacteria</taxon>
        <taxon>Pseudomonadati</taxon>
        <taxon>Spirochaetota</taxon>
        <taxon>Spirochaetia</taxon>
        <taxon>Leptospirales</taxon>
        <taxon>Leptospiraceae</taxon>
        <taxon>Leptospira</taxon>
    </lineage>
</organism>
<feature type="compositionally biased region" description="Basic and acidic residues" evidence="1">
    <location>
        <begin position="17"/>
        <end position="38"/>
    </location>
</feature>
<accession>A0A2P2D7N2</accession>
<dbReference type="AlphaFoldDB" id="A0A2P2D7N2"/>
<dbReference type="EMBL" id="BFAY01000012">
    <property type="protein sequence ID" value="GBF40618.1"/>
    <property type="molecule type" value="Genomic_DNA"/>
</dbReference>
<feature type="region of interest" description="Disordered" evidence="1">
    <location>
        <begin position="1"/>
        <end position="63"/>
    </location>
</feature>
<reference evidence="2 3" key="1">
    <citation type="submission" date="2018-02" db="EMBL/GenBank/DDBJ databases">
        <title>Novel Leptospira species isolated from soil and water in Japan.</title>
        <authorList>
            <person name="Nakao R."/>
            <person name="Masuzawa T."/>
        </authorList>
    </citation>
    <scope>NUCLEOTIDE SEQUENCE [LARGE SCALE GENOMIC DNA]</scope>
    <source>
        <strain evidence="2 3">E8</strain>
    </source>
</reference>
<comment type="caution">
    <text evidence="2">The sequence shown here is derived from an EMBL/GenBank/DDBJ whole genome shotgun (WGS) entry which is preliminary data.</text>
</comment>
<keyword evidence="3" id="KW-1185">Reference proteome</keyword>
<sequence length="63" mass="7457">MAKKGNLSYVKRQREIKKKEIRQEKIERRKIRSEEKKNGVPGEESTESTESTVEIENQEPQQL</sequence>
<name>A0A2P2D7N2_9LEPT</name>
<proteinExistence type="predicted"/>
<gene>
    <name evidence="2" type="ORF">LPTSP1_36360</name>
</gene>
<evidence type="ECO:0000313" key="2">
    <source>
        <dbReference type="EMBL" id="GBF40618.1"/>
    </source>
</evidence>
<protein>
    <submittedName>
        <fullName evidence="2">Uncharacterized protein</fullName>
    </submittedName>
</protein>
<dbReference type="RefSeq" id="WP_108930210.1">
    <property type="nucleotide sequence ID" value="NZ_BFAY01000012.1"/>
</dbReference>
<evidence type="ECO:0000313" key="3">
    <source>
        <dbReference type="Proteomes" id="UP000245076"/>
    </source>
</evidence>
<evidence type="ECO:0000256" key="1">
    <source>
        <dbReference type="SAM" id="MobiDB-lite"/>
    </source>
</evidence>
<dbReference type="Proteomes" id="UP000245076">
    <property type="component" value="Unassembled WGS sequence"/>
</dbReference>